<proteinExistence type="predicted"/>
<dbReference type="RefSeq" id="WP_216368981.1">
    <property type="nucleotide sequence ID" value="NZ_BIXY01000110.1"/>
</dbReference>
<evidence type="ECO:0000259" key="2">
    <source>
        <dbReference type="Pfam" id="PF12647"/>
    </source>
</evidence>
<dbReference type="AlphaFoldDB" id="A0A5A5TJ16"/>
<dbReference type="InterPro" id="IPR024439">
    <property type="entry name" value="RNHCP"/>
</dbReference>
<feature type="region of interest" description="Disordered" evidence="1">
    <location>
        <begin position="1"/>
        <end position="29"/>
    </location>
</feature>
<organism evidence="3 4">
    <name type="scientific">Dictyobacter arantiisoli</name>
    <dbReference type="NCBI Taxonomy" id="2014874"/>
    <lineage>
        <taxon>Bacteria</taxon>
        <taxon>Bacillati</taxon>
        <taxon>Chloroflexota</taxon>
        <taxon>Ktedonobacteria</taxon>
        <taxon>Ktedonobacterales</taxon>
        <taxon>Dictyobacteraceae</taxon>
        <taxon>Dictyobacter</taxon>
    </lineage>
</organism>
<comment type="caution">
    <text evidence="3">The sequence shown here is derived from an EMBL/GenBank/DDBJ whole genome shotgun (WGS) entry which is preliminary data.</text>
</comment>
<dbReference type="Pfam" id="PF12647">
    <property type="entry name" value="RNHCP"/>
    <property type="match status" value="1"/>
</dbReference>
<evidence type="ECO:0000313" key="4">
    <source>
        <dbReference type="Proteomes" id="UP000322530"/>
    </source>
</evidence>
<feature type="domain" description="RNHCP" evidence="2">
    <location>
        <begin position="33"/>
        <end position="119"/>
    </location>
</feature>
<sequence length="167" mass="19620">MRITHKHTNYIAQQRHTQKMQRPRRQQRSTADVFKCNNCRRFIGPLPYGGHHRNHCPFCLFSRHVDERKGDRLNECGSRMEPSGYFQRPNGEYVLVHRCLGCAFERFNRIAGDDNFDLLLTLPLVAPRTSQDVKQQRLQRALTASFEESKEMESLVNSEVEVEEADW</sequence>
<gene>
    <name evidence="3" type="ORF">KDI_49710</name>
</gene>
<feature type="compositionally biased region" description="Basic residues" evidence="1">
    <location>
        <begin position="16"/>
        <end position="27"/>
    </location>
</feature>
<evidence type="ECO:0000256" key="1">
    <source>
        <dbReference type="SAM" id="MobiDB-lite"/>
    </source>
</evidence>
<reference evidence="3 4" key="1">
    <citation type="submission" date="2019-01" db="EMBL/GenBank/DDBJ databases">
        <title>Draft genome sequence of Dictyobacter sp. Uno17.</title>
        <authorList>
            <person name="Wang C.M."/>
            <person name="Zheng Y."/>
            <person name="Sakai Y."/>
            <person name="Abe K."/>
            <person name="Yokota A."/>
            <person name="Yabe S."/>
        </authorList>
    </citation>
    <scope>NUCLEOTIDE SEQUENCE [LARGE SCALE GENOMIC DNA]</scope>
    <source>
        <strain evidence="3 4">Uno17</strain>
    </source>
</reference>
<dbReference type="EMBL" id="BIXY01000110">
    <property type="protein sequence ID" value="GCF11407.1"/>
    <property type="molecule type" value="Genomic_DNA"/>
</dbReference>
<protein>
    <recommendedName>
        <fullName evidence="2">RNHCP domain-containing protein</fullName>
    </recommendedName>
</protein>
<name>A0A5A5TJ16_9CHLR</name>
<keyword evidence="4" id="KW-1185">Reference proteome</keyword>
<accession>A0A5A5TJ16</accession>
<evidence type="ECO:0000313" key="3">
    <source>
        <dbReference type="EMBL" id="GCF11407.1"/>
    </source>
</evidence>
<dbReference type="Proteomes" id="UP000322530">
    <property type="component" value="Unassembled WGS sequence"/>
</dbReference>